<feature type="compositionally biased region" description="Polar residues" evidence="1">
    <location>
        <begin position="22"/>
        <end position="44"/>
    </location>
</feature>
<dbReference type="EMBL" id="JAQQWN010000007">
    <property type="protein sequence ID" value="KAK8075461.1"/>
    <property type="molecule type" value="Genomic_DNA"/>
</dbReference>
<sequence>MTSTKSDRRPALSPAGTRSRKTSSSADVWGSSTPCSRKPSTTLRVQRRQGPFAVGRQGDADAQLAELGCALVQGEVDVAPVQADGERQADEPPPMMATSSGRVAPWF</sequence>
<feature type="region of interest" description="Disordered" evidence="1">
    <location>
        <begin position="83"/>
        <end position="107"/>
    </location>
</feature>
<evidence type="ECO:0000256" key="1">
    <source>
        <dbReference type="SAM" id="MobiDB-lite"/>
    </source>
</evidence>
<evidence type="ECO:0000313" key="2">
    <source>
        <dbReference type="EMBL" id="KAK8075461.1"/>
    </source>
</evidence>
<dbReference type="GeneID" id="92047499"/>
<name>A0ABR1VW49_9PEZI</name>
<evidence type="ECO:0000313" key="3">
    <source>
        <dbReference type="Proteomes" id="UP001433268"/>
    </source>
</evidence>
<feature type="compositionally biased region" description="Basic and acidic residues" evidence="1">
    <location>
        <begin position="1"/>
        <end position="10"/>
    </location>
</feature>
<dbReference type="RefSeq" id="XP_066666401.1">
    <property type="nucleotide sequence ID" value="XM_066814439.1"/>
</dbReference>
<accession>A0ABR1VW49</accession>
<reference evidence="2 3" key="1">
    <citation type="submission" date="2023-01" db="EMBL/GenBank/DDBJ databases">
        <title>Analysis of 21 Apiospora genomes using comparative genomics revels a genus with tremendous synthesis potential of carbohydrate active enzymes and secondary metabolites.</title>
        <authorList>
            <person name="Sorensen T."/>
        </authorList>
    </citation>
    <scope>NUCLEOTIDE SEQUENCE [LARGE SCALE GENOMIC DNA]</scope>
    <source>
        <strain evidence="2 3">CBS 114990</strain>
    </source>
</reference>
<protein>
    <recommendedName>
        <fullName evidence="4">DUF397 domain-containing protein</fullName>
    </recommendedName>
</protein>
<keyword evidence="3" id="KW-1185">Reference proteome</keyword>
<gene>
    <name evidence="2" type="ORF">PG997_010124</name>
</gene>
<proteinExistence type="predicted"/>
<dbReference type="Proteomes" id="UP001433268">
    <property type="component" value="Unassembled WGS sequence"/>
</dbReference>
<organism evidence="2 3">
    <name type="scientific">Apiospora hydei</name>
    <dbReference type="NCBI Taxonomy" id="1337664"/>
    <lineage>
        <taxon>Eukaryota</taxon>
        <taxon>Fungi</taxon>
        <taxon>Dikarya</taxon>
        <taxon>Ascomycota</taxon>
        <taxon>Pezizomycotina</taxon>
        <taxon>Sordariomycetes</taxon>
        <taxon>Xylariomycetidae</taxon>
        <taxon>Amphisphaeriales</taxon>
        <taxon>Apiosporaceae</taxon>
        <taxon>Apiospora</taxon>
    </lineage>
</organism>
<comment type="caution">
    <text evidence="2">The sequence shown here is derived from an EMBL/GenBank/DDBJ whole genome shotgun (WGS) entry which is preliminary data.</text>
</comment>
<evidence type="ECO:0008006" key="4">
    <source>
        <dbReference type="Google" id="ProtNLM"/>
    </source>
</evidence>
<feature type="region of interest" description="Disordered" evidence="1">
    <location>
        <begin position="1"/>
        <end position="51"/>
    </location>
</feature>